<dbReference type="InterPro" id="IPR012914">
    <property type="entry name" value="PucR_dom"/>
</dbReference>
<dbReference type="InterPro" id="IPR051448">
    <property type="entry name" value="CdaR-like_regulators"/>
</dbReference>
<dbReference type="Gene3D" id="1.10.10.2840">
    <property type="entry name" value="PucR C-terminal helix-turn-helix domain"/>
    <property type="match status" value="1"/>
</dbReference>
<dbReference type="InterPro" id="IPR042070">
    <property type="entry name" value="PucR_C-HTH_sf"/>
</dbReference>
<dbReference type="InterPro" id="IPR025736">
    <property type="entry name" value="PucR_C-HTH_dom"/>
</dbReference>
<evidence type="ECO:0000313" key="6">
    <source>
        <dbReference type="Proteomes" id="UP000298488"/>
    </source>
</evidence>
<evidence type="ECO:0000259" key="4">
    <source>
        <dbReference type="Pfam" id="PF17853"/>
    </source>
</evidence>
<dbReference type="Pfam" id="PF17853">
    <property type="entry name" value="GGDEF_2"/>
    <property type="match status" value="1"/>
</dbReference>
<dbReference type="AlphaFoldDB" id="A0A4R8V813"/>
<dbReference type="RefSeq" id="WP_104094831.1">
    <property type="nucleotide sequence ID" value="NZ_JACHBP010000001.1"/>
</dbReference>
<evidence type="ECO:0000313" key="5">
    <source>
        <dbReference type="EMBL" id="TFB78949.1"/>
    </source>
</evidence>
<dbReference type="EMBL" id="SOFI01000003">
    <property type="protein sequence ID" value="TFB78949.1"/>
    <property type="molecule type" value="Genomic_DNA"/>
</dbReference>
<dbReference type="Pfam" id="PF13556">
    <property type="entry name" value="HTH_30"/>
    <property type="match status" value="1"/>
</dbReference>
<keyword evidence="6" id="KW-1185">Reference proteome</keyword>
<dbReference type="PANTHER" id="PTHR33744:SF7">
    <property type="entry name" value="PUCR FAMILY TRANSCRIPTIONAL REGULATOR"/>
    <property type="match status" value="1"/>
</dbReference>
<proteinExistence type="inferred from homology"/>
<evidence type="ECO:0000259" key="3">
    <source>
        <dbReference type="Pfam" id="PF13556"/>
    </source>
</evidence>
<dbReference type="Pfam" id="PF07905">
    <property type="entry name" value="PucR"/>
    <property type="match status" value="1"/>
</dbReference>
<organism evidence="5 6">
    <name type="scientific">Terrimesophilobacter mesophilus</name>
    <dbReference type="NCBI Taxonomy" id="433647"/>
    <lineage>
        <taxon>Bacteria</taxon>
        <taxon>Bacillati</taxon>
        <taxon>Actinomycetota</taxon>
        <taxon>Actinomycetes</taxon>
        <taxon>Micrococcales</taxon>
        <taxon>Microbacteriaceae</taxon>
        <taxon>Terrimesophilobacter</taxon>
    </lineage>
</organism>
<dbReference type="OrthoDB" id="8450798at2"/>
<dbReference type="PANTHER" id="PTHR33744">
    <property type="entry name" value="CARBOHYDRATE DIACID REGULATOR"/>
    <property type="match status" value="1"/>
</dbReference>
<comment type="caution">
    <text evidence="5">The sequence shown here is derived from an EMBL/GenBank/DDBJ whole genome shotgun (WGS) entry which is preliminary data.</text>
</comment>
<feature type="domain" description="Purine catabolism PurC-like" evidence="2">
    <location>
        <begin position="8"/>
        <end position="125"/>
    </location>
</feature>
<gene>
    <name evidence="5" type="ORF">E3N84_02015</name>
</gene>
<protein>
    <submittedName>
        <fullName evidence="5">PucR family transcriptional regulator</fullName>
    </submittedName>
</protein>
<reference evidence="5 6" key="1">
    <citation type="submission" date="2019-03" db="EMBL/GenBank/DDBJ databases">
        <title>Genomics of glacier-inhabiting Cryobacterium strains.</title>
        <authorList>
            <person name="Liu Q."/>
            <person name="Xin Y.-H."/>
        </authorList>
    </citation>
    <scope>NUCLEOTIDE SEQUENCE [LARGE SCALE GENOMIC DNA]</scope>
    <source>
        <strain evidence="5 6">CGMCC 1.10440</strain>
    </source>
</reference>
<feature type="domain" description="CdaR GGDEF-like" evidence="4">
    <location>
        <begin position="260"/>
        <end position="380"/>
    </location>
</feature>
<evidence type="ECO:0000256" key="1">
    <source>
        <dbReference type="ARBA" id="ARBA00006754"/>
    </source>
</evidence>
<dbReference type="InterPro" id="IPR041522">
    <property type="entry name" value="CdaR_GGDEF"/>
</dbReference>
<sequence>MGAITVREVLTLPALRGNFVVAGAAGLDRAVTGVNVMEVPDIESFVKPGELLLTTAYPLREHPEELAVLVRTLATLGLAALAVKTGRYLERLPDDALAAANELELPVVLLAEDTSFNEVIGAVLAVVLTEYGAEPAGAEAIRERLTGVALAGGGLMEIARTLAGALDRHVSILDPAGALLGEGGDASPDESTGSWSFPVTVGGLERGCVVVDGRDEPTLGQRRLVRQACFAAGMHIAQAVASLELDRQMRVLFLEELVAGRAVDPSLVRERSRLFGWDFRSPHVVVLARLGREIPDAAIAGVARGALPKGALAWARGQEVVAIVPADSVPADSVPWPAARQWSAALRKQGAMEVIVATGSIAHTAAELSASHAAARESLAIAQATGRVEVRHDVLALERVILSVPGDLLAELVERELGPLLAADAANGSELCSTLEMFLGTGNAADASRRLFIHYNTMKHRMSRIGELLTADLHDPRARLRLSFALEARKLVAGSAA</sequence>
<name>A0A4R8V813_9MICO</name>
<accession>A0A4R8V813</accession>
<dbReference type="Proteomes" id="UP000298488">
    <property type="component" value="Unassembled WGS sequence"/>
</dbReference>
<comment type="similarity">
    <text evidence="1">Belongs to the CdaR family.</text>
</comment>
<feature type="domain" description="PucR C-terminal helix-turn-helix" evidence="3">
    <location>
        <begin position="433"/>
        <end position="488"/>
    </location>
</feature>
<evidence type="ECO:0000259" key="2">
    <source>
        <dbReference type="Pfam" id="PF07905"/>
    </source>
</evidence>